<dbReference type="Proteomes" id="UP000276603">
    <property type="component" value="Unassembled WGS sequence"/>
</dbReference>
<keyword evidence="2" id="KW-1185">Reference proteome</keyword>
<dbReference type="InterPro" id="IPR050583">
    <property type="entry name" value="Mycobacterial_A85_antigen"/>
</dbReference>
<dbReference type="PANTHER" id="PTHR48098">
    <property type="entry name" value="ENTEROCHELIN ESTERASE-RELATED"/>
    <property type="match status" value="1"/>
</dbReference>
<dbReference type="InterPro" id="IPR014756">
    <property type="entry name" value="Ig_E-set"/>
</dbReference>
<dbReference type="SUPFAM" id="SSF81296">
    <property type="entry name" value="E set domains"/>
    <property type="match status" value="1"/>
</dbReference>
<dbReference type="AlphaFoldDB" id="A0A3B0C517"/>
<dbReference type="InterPro" id="IPR000801">
    <property type="entry name" value="Esterase-like"/>
</dbReference>
<dbReference type="InterPro" id="IPR013783">
    <property type="entry name" value="Ig-like_fold"/>
</dbReference>
<gene>
    <name evidence="1" type="ORF">D7Z94_16275</name>
</gene>
<evidence type="ECO:0000313" key="2">
    <source>
        <dbReference type="Proteomes" id="UP000276603"/>
    </source>
</evidence>
<dbReference type="SUPFAM" id="SSF53474">
    <property type="entry name" value="alpha/beta-Hydrolases"/>
    <property type="match status" value="1"/>
</dbReference>
<dbReference type="RefSeq" id="WP_120712639.1">
    <property type="nucleotide sequence ID" value="NZ_RBCJ01000003.1"/>
</dbReference>
<dbReference type="Pfam" id="PF00756">
    <property type="entry name" value="Esterase"/>
    <property type="match status" value="1"/>
</dbReference>
<evidence type="ECO:0000313" key="1">
    <source>
        <dbReference type="EMBL" id="RKN79831.1"/>
    </source>
</evidence>
<dbReference type="PANTHER" id="PTHR48098:SF1">
    <property type="entry name" value="DIACYLGLYCEROL ACYLTRANSFERASE_MYCOLYLTRANSFERASE AG85A"/>
    <property type="match status" value="1"/>
</dbReference>
<evidence type="ECO:0008006" key="3">
    <source>
        <dbReference type="Google" id="ProtNLM"/>
    </source>
</evidence>
<dbReference type="Gene3D" id="3.40.50.1820">
    <property type="entry name" value="alpha/beta hydrolase"/>
    <property type="match status" value="1"/>
</dbReference>
<dbReference type="Gene3D" id="2.60.40.10">
    <property type="entry name" value="Immunoglobulins"/>
    <property type="match status" value="1"/>
</dbReference>
<organism evidence="1 2">
    <name type="scientific">Ulvibacterium marinum</name>
    <dbReference type="NCBI Taxonomy" id="2419782"/>
    <lineage>
        <taxon>Bacteria</taxon>
        <taxon>Pseudomonadati</taxon>
        <taxon>Bacteroidota</taxon>
        <taxon>Flavobacteriia</taxon>
        <taxon>Flavobacteriales</taxon>
        <taxon>Flavobacteriaceae</taxon>
        <taxon>Ulvibacterium</taxon>
    </lineage>
</organism>
<comment type="caution">
    <text evidence="1">The sequence shown here is derived from an EMBL/GenBank/DDBJ whole genome shotgun (WGS) entry which is preliminary data.</text>
</comment>
<dbReference type="GO" id="GO:0016747">
    <property type="term" value="F:acyltransferase activity, transferring groups other than amino-acyl groups"/>
    <property type="evidence" value="ECO:0007669"/>
    <property type="project" value="TreeGrafter"/>
</dbReference>
<dbReference type="OrthoDB" id="9803578at2"/>
<reference evidence="1 2" key="1">
    <citation type="submission" date="2018-10" db="EMBL/GenBank/DDBJ databases">
        <title>Ulvibacterium marinum gen. nov., sp. nov., a novel marine bacterium of the family Flavobacteriaceae, isolated from a culture of the green alga Ulva prolifera.</title>
        <authorList>
            <person name="Zhang Z."/>
        </authorList>
    </citation>
    <scope>NUCLEOTIDE SEQUENCE [LARGE SCALE GENOMIC DNA]</scope>
    <source>
        <strain evidence="1 2">CCMM003</strain>
    </source>
</reference>
<dbReference type="InterPro" id="IPR029058">
    <property type="entry name" value="AB_hydrolase_fold"/>
</dbReference>
<sequence length="378" mass="43125">MKIENKKRLIDFPIILLFLVMSFIGAAQDANPPIYTSPIVNSDRTVVFNIYAPKAENIHLISTIQPESIPLVKAKNGLWSVTIGPVPPEIYHYQFNVDGAKITDMKNQSPYPWLEGKSELIVPGTPALLHEVSDVPHGTLHDHIYHSRTIGGPNKVRIYTPPNYNPHDDRHYPVLFLLHGFGEKVSFWSDFGKINLITDNLIAEDKIMEPIIVMPNGDPLEAEYYRFFSSQTEGNIWMEKNIDVLDKDLRNDLLPFLKSHYKVKTEKQNMAICGSSMGGIHAIVLGVRNLDKFSWVVGLSTGLKIPPFDIVDKEQINGLKLLQLNTSKKDEWGFAQSNKVHKWLTDHDIKHNYIVTDGGHEWDTWRKDMIALLPRLFR</sequence>
<dbReference type="EMBL" id="RBCJ01000003">
    <property type="protein sequence ID" value="RKN79831.1"/>
    <property type="molecule type" value="Genomic_DNA"/>
</dbReference>
<accession>A0A3B0C517</accession>
<protein>
    <recommendedName>
        <fullName evidence="3">Esterase</fullName>
    </recommendedName>
</protein>
<name>A0A3B0C517_9FLAO</name>
<proteinExistence type="predicted"/>